<comment type="caution">
    <text evidence="4">The sequence shown here is derived from an EMBL/GenBank/DDBJ whole genome shotgun (WGS) entry which is preliminary data.</text>
</comment>
<accession>A0ABP8V627</accession>
<organism evidence="4 5">
    <name type="scientific">Kistimonas scapharcae</name>
    <dbReference type="NCBI Taxonomy" id="1036133"/>
    <lineage>
        <taxon>Bacteria</taxon>
        <taxon>Pseudomonadati</taxon>
        <taxon>Pseudomonadota</taxon>
        <taxon>Gammaproteobacteria</taxon>
        <taxon>Oceanospirillales</taxon>
        <taxon>Endozoicomonadaceae</taxon>
        <taxon>Kistimonas</taxon>
    </lineage>
</organism>
<dbReference type="EMBL" id="BAABFL010000452">
    <property type="protein sequence ID" value="GAA4651444.1"/>
    <property type="molecule type" value="Genomic_DNA"/>
</dbReference>
<gene>
    <name evidence="4" type="ORF">GCM10023116_37280</name>
</gene>
<evidence type="ECO:0000313" key="4">
    <source>
        <dbReference type="EMBL" id="GAA4651444.1"/>
    </source>
</evidence>
<protein>
    <recommendedName>
        <fullName evidence="6">Chorismate lyase</fullName>
    </recommendedName>
</protein>
<keyword evidence="2" id="KW-0831">Ubiquinone biosynthesis</keyword>
<name>A0ABP8V627_9GAMM</name>
<dbReference type="PANTHER" id="PTHR38683">
    <property type="entry name" value="CHORISMATE PYRUVATE-LYASE"/>
    <property type="match status" value="1"/>
</dbReference>
<evidence type="ECO:0000256" key="1">
    <source>
        <dbReference type="ARBA" id="ARBA00022490"/>
    </source>
</evidence>
<dbReference type="Gene3D" id="3.40.1410.10">
    <property type="entry name" value="Chorismate lyase-like"/>
    <property type="match status" value="1"/>
</dbReference>
<keyword evidence="1" id="KW-0963">Cytoplasm</keyword>
<keyword evidence="3" id="KW-0456">Lyase</keyword>
<keyword evidence="5" id="KW-1185">Reference proteome</keyword>
<reference evidence="5" key="1">
    <citation type="journal article" date="2019" name="Int. J. Syst. Evol. Microbiol.">
        <title>The Global Catalogue of Microorganisms (GCM) 10K type strain sequencing project: providing services to taxonomists for standard genome sequencing and annotation.</title>
        <authorList>
            <consortium name="The Broad Institute Genomics Platform"/>
            <consortium name="The Broad Institute Genome Sequencing Center for Infectious Disease"/>
            <person name="Wu L."/>
            <person name="Ma J."/>
        </authorList>
    </citation>
    <scope>NUCLEOTIDE SEQUENCE [LARGE SCALE GENOMIC DNA]</scope>
    <source>
        <strain evidence="5">JCM 17805</strain>
    </source>
</reference>
<proteinExistence type="predicted"/>
<dbReference type="InterPro" id="IPR028978">
    <property type="entry name" value="Chorismate_lyase_/UTRA_dom_sf"/>
</dbReference>
<dbReference type="PANTHER" id="PTHR38683:SF1">
    <property type="entry name" value="CHORISMATE PYRUVATE-LYASE"/>
    <property type="match status" value="1"/>
</dbReference>
<evidence type="ECO:0000256" key="3">
    <source>
        <dbReference type="ARBA" id="ARBA00023239"/>
    </source>
</evidence>
<dbReference type="Pfam" id="PF04345">
    <property type="entry name" value="Chor_lyase"/>
    <property type="match status" value="1"/>
</dbReference>
<evidence type="ECO:0008006" key="6">
    <source>
        <dbReference type="Google" id="ProtNLM"/>
    </source>
</evidence>
<dbReference type="SUPFAM" id="SSF64288">
    <property type="entry name" value="Chorismate lyase-like"/>
    <property type="match status" value="1"/>
</dbReference>
<dbReference type="Proteomes" id="UP001500604">
    <property type="component" value="Unassembled WGS sequence"/>
</dbReference>
<evidence type="ECO:0000313" key="5">
    <source>
        <dbReference type="Proteomes" id="UP001500604"/>
    </source>
</evidence>
<sequence length="144" mass="16485">MTLKLQQDFPGTFRVEVLRHDWGIPRLDERQALDLHDRTRASIREVLLICNDQPKVFARSILPVTSLQGGNRCLLQLKDRPLGEVLFADPNLKRGEIEVSSLAARTFNGCLPFDYDEQTSWGRRSVFYLSGQPLLVSEFFLPDP</sequence>
<dbReference type="InterPro" id="IPR007440">
    <property type="entry name" value="Chorismate--pyruvate_lyase"/>
</dbReference>
<evidence type="ECO:0000256" key="2">
    <source>
        <dbReference type="ARBA" id="ARBA00022688"/>
    </source>
</evidence>